<dbReference type="STRING" id="1324957.K933_12468"/>
<name>V4HAM3_9EURY</name>
<sequence>MLTAAVAALAARYPATVDPDEEFVRAVRFLGWSPDSATLLRAGYVAAGLVGLLAAGCAVVVGRSALAPMAGVAAGSATALAVRRGPPALAALRRTRALGAATGLVGSVVLRMRLDPTPERAARFAARVGDGPLADSLGDRVAAARGTPRSGLGAFADAWTAWFPALDRSVALVAAAADA</sequence>
<evidence type="ECO:0000313" key="3">
    <source>
        <dbReference type="Proteomes" id="UP000017840"/>
    </source>
</evidence>
<dbReference type="eggNOG" id="arCOG01814">
    <property type="taxonomic scope" value="Archaea"/>
</dbReference>
<accession>V4HAM3</accession>
<keyword evidence="1" id="KW-0812">Transmembrane</keyword>
<proteinExistence type="predicted"/>
<keyword evidence="1" id="KW-1133">Transmembrane helix</keyword>
<evidence type="ECO:0008006" key="4">
    <source>
        <dbReference type="Google" id="ProtNLM"/>
    </source>
</evidence>
<protein>
    <recommendedName>
        <fullName evidence="4">Type II secretion system protein</fullName>
    </recommendedName>
</protein>
<reference evidence="2 3" key="1">
    <citation type="journal article" date="2013" name="Genome Announc.">
        <title>Draft Genome Sequence of 'Candidatus Halobonum tyrrellensis' Strain G22, Isolated from the Hypersaline Waters of Lake Tyrrell, Australia.</title>
        <authorList>
            <person name="Ugalde J.A."/>
            <person name="Narasingarao P."/>
            <person name="Kuo S."/>
            <person name="Podell S."/>
            <person name="Allen E.E."/>
        </authorList>
    </citation>
    <scope>NUCLEOTIDE SEQUENCE [LARGE SCALE GENOMIC DNA]</scope>
    <source>
        <strain evidence="2 3">G22</strain>
    </source>
</reference>
<keyword evidence="1" id="KW-0472">Membrane</keyword>
<organism evidence="2 3">
    <name type="scientific">Candidatus Halobonum tyrrellensis G22</name>
    <dbReference type="NCBI Taxonomy" id="1324957"/>
    <lineage>
        <taxon>Archaea</taxon>
        <taxon>Methanobacteriati</taxon>
        <taxon>Methanobacteriota</taxon>
        <taxon>Stenosarchaea group</taxon>
        <taxon>Halobacteria</taxon>
        <taxon>Halobacteriales</taxon>
        <taxon>Haloferacaceae</taxon>
        <taxon>Candidatus Halobonum</taxon>
    </lineage>
</organism>
<dbReference type="AlphaFoldDB" id="V4HAM3"/>
<gene>
    <name evidence="2" type="ORF">K933_12468</name>
</gene>
<feature type="transmembrane region" description="Helical" evidence="1">
    <location>
        <begin position="43"/>
        <end position="61"/>
    </location>
</feature>
<keyword evidence="3" id="KW-1185">Reference proteome</keyword>
<feature type="non-terminal residue" evidence="2">
    <location>
        <position position="179"/>
    </location>
</feature>
<dbReference type="Proteomes" id="UP000017840">
    <property type="component" value="Unassembled WGS sequence"/>
</dbReference>
<comment type="caution">
    <text evidence="2">The sequence shown here is derived from an EMBL/GenBank/DDBJ whole genome shotgun (WGS) entry which is preliminary data.</text>
</comment>
<dbReference type="EMBL" id="ASGZ01000047">
    <property type="protein sequence ID" value="ESP87755.1"/>
    <property type="molecule type" value="Genomic_DNA"/>
</dbReference>
<evidence type="ECO:0000256" key="1">
    <source>
        <dbReference type="SAM" id="Phobius"/>
    </source>
</evidence>
<evidence type="ECO:0000313" key="2">
    <source>
        <dbReference type="EMBL" id="ESP87755.1"/>
    </source>
</evidence>